<evidence type="ECO:0000256" key="7">
    <source>
        <dbReference type="RuleBase" id="RU363107"/>
    </source>
</evidence>
<proteinExistence type="inferred from homology"/>
<feature type="chain" id="PRO_5033045999" description="PRA1 family protein" evidence="8">
    <location>
        <begin position="21"/>
        <end position="105"/>
    </location>
</feature>
<dbReference type="GO" id="GO:0016192">
    <property type="term" value="P:vesicle-mediated transport"/>
    <property type="evidence" value="ECO:0007669"/>
    <property type="project" value="UniProtKB-ARBA"/>
</dbReference>
<accession>A0A804KSN9</accession>
<evidence type="ECO:0000313" key="10">
    <source>
        <dbReference type="Proteomes" id="UP000012960"/>
    </source>
</evidence>
<dbReference type="AlphaFoldDB" id="A0A804KSN9"/>
<sequence length="105" mass="11937">MEAPIITLAFHLFLSRLSNSIHHSLPNCCPWSKLVDRFAFSCSDSLTDATSCLRKNLTYFYINYMTIIVVVLVISITSHRPLLATNITANFVDVLKCLFQCRSHI</sequence>
<dbReference type="GO" id="GO:0016020">
    <property type="term" value="C:membrane"/>
    <property type="evidence" value="ECO:0007669"/>
    <property type="project" value="UniProtKB-SubCell"/>
</dbReference>
<comment type="caution">
    <text evidence="7">Lacks conserved residue(s) required for the propagation of feature annotation.</text>
</comment>
<feature type="signal peptide" evidence="8">
    <location>
        <begin position="1"/>
        <end position="20"/>
    </location>
</feature>
<evidence type="ECO:0000256" key="1">
    <source>
        <dbReference type="ARBA" id="ARBA00002501"/>
    </source>
</evidence>
<dbReference type="EnsemblPlants" id="Ma10_t04820.1">
    <property type="protein sequence ID" value="Ma10_p04820.1"/>
    <property type="gene ID" value="Ma10_g04820"/>
</dbReference>
<feature type="transmembrane region" description="Helical" evidence="7">
    <location>
        <begin position="58"/>
        <end position="77"/>
    </location>
</feature>
<comment type="function">
    <text evidence="1 7">May be involved in both secretory and endocytic intracellular trafficking in the endosomal/prevacuolar compartments.</text>
</comment>
<dbReference type="Proteomes" id="UP000012960">
    <property type="component" value="Unplaced"/>
</dbReference>
<evidence type="ECO:0000256" key="4">
    <source>
        <dbReference type="ARBA" id="ARBA00022692"/>
    </source>
</evidence>
<dbReference type="InParanoid" id="A0A804KSN9"/>
<dbReference type="PANTHER" id="PTHR19317:SF0">
    <property type="entry name" value="PRENYLATED RAB ACCEPTOR PROTEIN 1"/>
    <property type="match status" value="1"/>
</dbReference>
<keyword evidence="5 7" id="KW-1133">Transmembrane helix</keyword>
<name>A0A804KSN9_MUSAM</name>
<dbReference type="PANTHER" id="PTHR19317">
    <property type="entry name" value="PRENYLATED RAB ACCEPTOR 1-RELATED"/>
    <property type="match status" value="1"/>
</dbReference>
<comment type="similarity">
    <text evidence="3 7">Belongs to the PRA1 family.</text>
</comment>
<dbReference type="InterPro" id="IPR004895">
    <property type="entry name" value="Prenylated_rab_accept_PRA1"/>
</dbReference>
<organism evidence="9 10">
    <name type="scientific">Musa acuminata subsp. malaccensis</name>
    <name type="common">Wild banana</name>
    <name type="synonym">Musa malaccensis</name>
    <dbReference type="NCBI Taxonomy" id="214687"/>
    <lineage>
        <taxon>Eukaryota</taxon>
        <taxon>Viridiplantae</taxon>
        <taxon>Streptophyta</taxon>
        <taxon>Embryophyta</taxon>
        <taxon>Tracheophyta</taxon>
        <taxon>Spermatophyta</taxon>
        <taxon>Magnoliopsida</taxon>
        <taxon>Liliopsida</taxon>
        <taxon>Zingiberales</taxon>
        <taxon>Musaceae</taxon>
        <taxon>Musa</taxon>
    </lineage>
</organism>
<evidence type="ECO:0000256" key="5">
    <source>
        <dbReference type="ARBA" id="ARBA00022989"/>
    </source>
</evidence>
<evidence type="ECO:0000256" key="6">
    <source>
        <dbReference type="ARBA" id="ARBA00023136"/>
    </source>
</evidence>
<evidence type="ECO:0000256" key="2">
    <source>
        <dbReference type="ARBA" id="ARBA00004141"/>
    </source>
</evidence>
<dbReference type="Gramene" id="Ma10_t04820.1">
    <property type="protein sequence ID" value="Ma10_p04820.1"/>
    <property type="gene ID" value="Ma10_g04820"/>
</dbReference>
<dbReference type="GO" id="GO:0005783">
    <property type="term" value="C:endoplasmic reticulum"/>
    <property type="evidence" value="ECO:0007669"/>
    <property type="project" value="UniProtKB-ARBA"/>
</dbReference>
<keyword evidence="4 7" id="KW-0812">Transmembrane</keyword>
<evidence type="ECO:0000313" key="9">
    <source>
        <dbReference type="EnsemblPlants" id="Ma10_p04820.1"/>
    </source>
</evidence>
<keyword evidence="7" id="KW-0813">Transport</keyword>
<evidence type="ECO:0000256" key="8">
    <source>
        <dbReference type="SAM" id="SignalP"/>
    </source>
</evidence>
<keyword evidence="10" id="KW-1185">Reference proteome</keyword>
<keyword evidence="6 7" id="KW-0472">Membrane</keyword>
<comment type="subcellular location">
    <subcellularLocation>
        <location evidence="2 7">Membrane</location>
        <topology evidence="2 7">Multi-pass membrane protein</topology>
    </subcellularLocation>
</comment>
<keyword evidence="8" id="KW-0732">Signal</keyword>
<reference evidence="9" key="1">
    <citation type="submission" date="2021-05" db="UniProtKB">
        <authorList>
            <consortium name="EnsemblPlants"/>
        </authorList>
    </citation>
    <scope>IDENTIFICATION</scope>
    <source>
        <strain evidence="9">subsp. malaccensis</strain>
    </source>
</reference>
<evidence type="ECO:0000256" key="3">
    <source>
        <dbReference type="ARBA" id="ARBA00006483"/>
    </source>
</evidence>
<dbReference type="OMA" id="YINYMTI"/>
<dbReference type="Pfam" id="PF03208">
    <property type="entry name" value="PRA1"/>
    <property type="match status" value="1"/>
</dbReference>
<protein>
    <recommendedName>
        <fullName evidence="7">PRA1 family protein</fullName>
    </recommendedName>
</protein>